<dbReference type="AlphaFoldDB" id="A0A918CZS6"/>
<dbReference type="Pfam" id="PF02653">
    <property type="entry name" value="BPD_transp_2"/>
    <property type="match status" value="1"/>
</dbReference>
<dbReference type="PANTHER" id="PTHR11795">
    <property type="entry name" value="BRANCHED-CHAIN AMINO ACID TRANSPORT SYSTEM PERMEASE PROTEIN LIVH"/>
    <property type="match status" value="1"/>
</dbReference>
<evidence type="ECO:0000256" key="9">
    <source>
        <dbReference type="SAM" id="Phobius"/>
    </source>
</evidence>
<accession>A0A918CZS6</accession>
<keyword evidence="4 9" id="KW-0812">Transmembrane</keyword>
<dbReference type="GO" id="GO:0006865">
    <property type="term" value="P:amino acid transport"/>
    <property type="evidence" value="ECO:0007669"/>
    <property type="project" value="UniProtKB-KW"/>
</dbReference>
<evidence type="ECO:0000256" key="5">
    <source>
        <dbReference type="ARBA" id="ARBA00022970"/>
    </source>
</evidence>
<sequence>MDLFLQQLLNGLSNGSVYSLVALGLTMVFGILHVPNFAHGA</sequence>
<keyword evidence="6 9" id="KW-1133">Transmembrane helix</keyword>
<evidence type="ECO:0000256" key="6">
    <source>
        <dbReference type="ARBA" id="ARBA00022989"/>
    </source>
</evidence>
<evidence type="ECO:0000256" key="8">
    <source>
        <dbReference type="ARBA" id="ARBA00037998"/>
    </source>
</evidence>
<feature type="transmembrane region" description="Helical" evidence="9">
    <location>
        <begin position="20"/>
        <end position="38"/>
    </location>
</feature>
<dbReference type="GO" id="GO:0022857">
    <property type="term" value="F:transmembrane transporter activity"/>
    <property type="evidence" value="ECO:0007669"/>
    <property type="project" value="InterPro"/>
</dbReference>
<evidence type="ECO:0000256" key="7">
    <source>
        <dbReference type="ARBA" id="ARBA00023136"/>
    </source>
</evidence>
<dbReference type="InterPro" id="IPR001851">
    <property type="entry name" value="ABC_transp_permease"/>
</dbReference>
<keyword evidence="11" id="KW-1185">Reference proteome</keyword>
<keyword evidence="2" id="KW-0813">Transport</keyword>
<comment type="subcellular location">
    <subcellularLocation>
        <location evidence="1">Cell membrane</location>
        <topology evidence="1">Multi-pass membrane protein</topology>
    </subcellularLocation>
</comment>
<gene>
    <name evidence="10" type="ORF">GCM10007971_07770</name>
</gene>
<name>A0A918CZS6_9BACI</name>
<comment type="caution">
    <text evidence="10">The sequence shown here is derived from an EMBL/GenBank/DDBJ whole genome shotgun (WGS) entry which is preliminary data.</text>
</comment>
<keyword evidence="5" id="KW-0029">Amino-acid transport</keyword>
<evidence type="ECO:0000256" key="2">
    <source>
        <dbReference type="ARBA" id="ARBA00022448"/>
    </source>
</evidence>
<evidence type="ECO:0008006" key="12">
    <source>
        <dbReference type="Google" id="ProtNLM"/>
    </source>
</evidence>
<evidence type="ECO:0000313" key="11">
    <source>
        <dbReference type="Proteomes" id="UP000624041"/>
    </source>
</evidence>
<organism evidence="10 11">
    <name type="scientific">Oceanobacillus indicireducens</name>
    <dbReference type="NCBI Taxonomy" id="1004261"/>
    <lineage>
        <taxon>Bacteria</taxon>
        <taxon>Bacillati</taxon>
        <taxon>Bacillota</taxon>
        <taxon>Bacilli</taxon>
        <taxon>Bacillales</taxon>
        <taxon>Bacillaceae</taxon>
        <taxon>Oceanobacillus</taxon>
    </lineage>
</organism>
<dbReference type="GO" id="GO:0005886">
    <property type="term" value="C:plasma membrane"/>
    <property type="evidence" value="ECO:0007669"/>
    <property type="project" value="UniProtKB-SubCell"/>
</dbReference>
<evidence type="ECO:0000256" key="1">
    <source>
        <dbReference type="ARBA" id="ARBA00004651"/>
    </source>
</evidence>
<keyword evidence="7 9" id="KW-0472">Membrane</keyword>
<proteinExistence type="inferred from homology"/>
<protein>
    <recommendedName>
        <fullName evidence="12">Branched-chain amino acid ABC transporter permease</fullName>
    </recommendedName>
</protein>
<dbReference type="EMBL" id="BMOS01000004">
    <property type="protein sequence ID" value="GGN52320.1"/>
    <property type="molecule type" value="Genomic_DNA"/>
</dbReference>
<reference evidence="10" key="2">
    <citation type="submission" date="2020-09" db="EMBL/GenBank/DDBJ databases">
        <authorList>
            <person name="Sun Q."/>
            <person name="Ohkuma M."/>
        </authorList>
    </citation>
    <scope>NUCLEOTIDE SEQUENCE</scope>
    <source>
        <strain evidence="10">JCM 17251</strain>
    </source>
</reference>
<dbReference type="Proteomes" id="UP000624041">
    <property type="component" value="Unassembled WGS sequence"/>
</dbReference>
<dbReference type="InterPro" id="IPR052157">
    <property type="entry name" value="BCAA_transport_permease"/>
</dbReference>
<keyword evidence="3" id="KW-1003">Cell membrane</keyword>
<dbReference type="PANTHER" id="PTHR11795:SF445">
    <property type="entry name" value="AMINO ACID ABC TRANSPORTER PERMEASE PROTEIN"/>
    <property type="match status" value="1"/>
</dbReference>
<evidence type="ECO:0000256" key="4">
    <source>
        <dbReference type="ARBA" id="ARBA00022692"/>
    </source>
</evidence>
<evidence type="ECO:0000313" key="10">
    <source>
        <dbReference type="EMBL" id="GGN52320.1"/>
    </source>
</evidence>
<comment type="similarity">
    <text evidence="8">Belongs to the binding-protein-dependent transport system permease family. LivHM subfamily.</text>
</comment>
<reference evidence="10" key="1">
    <citation type="journal article" date="2014" name="Int. J. Syst. Evol. Microbiol.">
        <title>Complete genome sequence of Corynebacterium casei LMG S-19264T (=DSM 44701T), isolated from a smear-ripened cheese.</title>
        <authorList>
            <consortium name="US DOE Joint Genome Institute (JGI-PGF)"/>
            <person name="Walter F."/>
            <person name="Albersmeier A."/>
            <person name="Kalinowski J."/>
            <person name="Ruckert C."/>
        </authorList>
    </citation>
    <scope>NUCLEOTIDE SEQUENCE</scope>
    <source>
        <strain evidence="10">JCM 17251</strain>
    </source>
</reference>
<evidence type="ECO:0000256" key="3">
    <source>
        <dbReference type="ARBA" id="ARBA00022475"/>
    </source>
</evidence>